<name>A0A565AVX0_9BRAS</name>
<comment type="caution">
    <text evidence="3">The sequence shown here is derived from an EMBL/GenBank/DDBJ whole genome shotgun (WGS) entry which is preliminary data.</text>
</comment>
<dbReference type="CDD" id="cd06222">
    <property type="entry name" value="RNase_H_like"/>
    <property type="match status" value="1"/>
</dbReference>
<dbReference type="OrthoDB" id="1109693at2759"/>
<feature type="compositionally biased region" description="Basic residues" evidence="1">
    <location>
        <begin position="1"/>
        <end position="10"/>
    </location>
</feature>
<feature type="domain" description="RNase H type-1" evidence="2">
    <location>
        <begin position="16"/>
        <end position="106"/>
    </location>
</feature>
<evidence type="ECO:0000256" key="1">
    <source>
        <dbReference type="SAM" id="MobiDB-lite"/>
    </source>
</evidence>
<dbReference type="InterPro" id="IPR002156">
    <property type="entry name" value="RNaseH_domain"/>
</dbReference>
<gene>
    <name evidence="3" type="ORF">ANE_LOCUS3214</name>
</gene>
<evidence type="ECO:0000313" key="3">
    <source>
        <dbReference type="EMBL" id="VVA92769.1"/>
    </source>
</evidence>
<reference evidence="3" key="1">
    <citation type="submission" date="2019-07" db="EMBL/GenBank/DDBJ databases">
        <authorList>
            <person name="Dittberner H."/>
        </authorList>
    </citation>
    <scope>NUCLEOTIDE SEQUENCE [LARGE SCALE GENOMIC DNA]</scope>
</reference>
<dbReference type="PANTHER" id="PTHR47074">
    <property type="entry name" value="BNAC02G40300D PROTEIN"/>
    <property type="match status" value="1"/>
</dbReference>
<sequence length="115" mass="12910">MGLSKQRRVTTNKGMQKEDHVASPLSAEALAMRAALWDAHDRRWQNLCLKSDAKELIQAIKYEVYSKETYGTIKDTKDLSTLFATISFEYVSRSDNVLADALAKAALENFTIVVP</sequence>
<dbReference type="Pfam" id="PF13456">
    <property type="entry name" value="RVT_3"/>
    <property type="match status" value="1"/>
</dbReference>
<organism evidence="3 4">
    <name type="scientific">Arabis nemorensis</name>
    <dbReference type="NCBI Taxonomy" id="586526"/>
    <lineage>
        <taxon>Eukaryota</taxon>
        <taxon>Viridiplantae</taxon>
        <taxon>Streptophyta</taxon>
        <taxon>Embryophyta</taxon>
        <taxon>Tracheophyta</taxon>
        <taxon>Spermatophyta</taxon>
        <taxon>Magnoliopsida</taxon>
        <taxon>eudicotyledons</taxon>
        <taxon>Gunneridae</taxon>
        <taxon>Pentapetalae</taxon>
        <taxon>rosids</taxon>
        <taxon>malvids</taxon>
        <taxon>Brassicales</taxon>
        <taxon>Brassicaceae</taxon>
        <taxon>Arabideae</taxon>
        <taxon>Arabis</taxon>
    </lineage>
</organism>
<accession>A0A565AVX0</accession>
<proteinExistence type="predicted"/>
<dbReference type="Proteomes" id="UP000489600">
    <property type="component" value="Unassembled WGS sequence"/>
</dbReference>
<keyword evidence="4" id="KW-1185">Reference proteome</keyword>
<dbReference type="InterPro" id="IPR012337">
    <property type="entry name" value="RNaseH-like_sf"/>
</dbReference>
<dbReference type="AlphaFoldDB" id="A0A565AVX0"/>
<feature type="region of interest" description="Disordered" evidence="1">
    <location>
        <begin position="1"/>
        <end position="21"/>
    </location>
</feature>
<dbReference type="InterPro" id="IPR052929">
    <property type="entry name" value="RNase_H-like_EbsB-rel"/>
</dbReference>
<dbReference type="GO" id="GO:0004523">
    <property type="term" value="F:RNA-DNA hybrid ribonuclease activity"/>
    <property type="evidence" value="ECO:0007669"/>
    <property type="project" value="InterPro"/>
</dbReference>
<dbReference type="GO" id="GO:0003676">
    <property type="term" value="F:nucleic acid binding"/>
    <property type="evidence" value="ECO:0007669"/>
    <property type="project" value="InterPro"/>
</dbReference>
<dbReference type="Gene3D" id="3.30.420.10">
    <property type="entry name" value="Ribonuclease H-like superfamily/Ribonuclease H"/>
    <property type="match status" value="1"/>
</dbReference>
<dbReference type="InterPro" id="IPR036397">
    <property type="entry name" value="RNaseH_sf"/>
</dbReference>
<dbReference type="SUPFAM" id="SSF53098">
    <property type="entry name" value="Ribonuclease H-like"/>
    <property type="match status" value="1"/>
</dbReference>
<dbReference type="PANTHER" id="PTHR47074:SF49">
    <property type="entry name" value="POLYNUCLEOTIDYL TRANSFERASE, RIBONUCLEASE H-LIKE SUPERFAMILY PROTEIN"/>
    <property type="match status" value="1"/>
</dbReference>
<dbReference type="InterPro" id="IPR044730">
    <property type="entry name" value="RNase_H-like_dom_plant"/>
</dbReference>
<evidence type="ECO:0000259" key="2">
    <source>
        <dbReference type="Pfam" id="PF13456"/>
    </source>
</evidence>
<dbReference type="EMBL" id="CABITT030000001">
    <property type="protein sequence ID" value="VVA92769.1"/>
    <property type="molecule type" value="Genomic_DNA"/>
</dbReference>
<protein>
    <recommendedName>
        <fullName evidence="2">RNase H type-1 domain-containing protein</fullName>
    </recommendedName>
</protein>
<evidence type="ECO:0000313" key="4">
    <source>
        <dbReference type="Proteomes" id="UP000489600"/>
    </source>
</evidence>